<protein>
    <recommendedName>
        <fullName evidence="4">PHD-type domain-containing protein</fullName>
    </recommendedName>
</protein>
<proteinExistence type="predicted"/>
<evidence type="ECO:0000259" key="4">
    <source>
        <dbReference type="PROSITE" id="PS51805"/>
    </source>
</evidence>
<evidence type="ECO:0000313" key="5">
    <source>
        <dbReference type="EMBL" id="VEL30030.1"/>
    </source>
</evidence>
<evidence type="ECO:0000313" key="6">
    <source>
        <dbReference type="Proteomes" id="UP000784294"/>
    </source>
</evidence>
<dbReference type="Proteomes" id="UP000784294">
    <property type="component" value="Unassembled WGS sequence"/>
</dbReference>
<keyword evidence="6" id="KW-1185">Reference proteome</keyword>
<keyword evidence="1" id="KW-0479">Metal-binding</keyword>
<dbReference type="EMBL" id="CAAALY010108657">
    <property type="protein sequence ID" value="VEL30030.1"/>
    <property type="molecule type" value="Genomic_DNA"/>
</dbReference>
<dbReference type="PANTHER" id="PTHR12420">
    <property type="entry name" value="PHD FINGER PROTEIN"/>
    <property type="match status" value="1"/>
</dbReference>
<dbReference type="PROSITE" id="PS51805">
    <property type="entry name" value="EPHD"/>
    <property type="match status" value="1"/>
</dbReference>
<evidence type="ECO:0000256" key="2">
    <source>
        <dbReference type="ARBA" id="ARBA00022771"/>
    </source>
</evidence>
<reference evidence="5" key="1">
    <citation type="submission" date="2018-11" db="EMBL/GenBank/DDBJ databases">
        <authorList>
            <consortium name="Pathogen Informatics"/>
        </authorList>
    </citation>
    <scope>NUCLEOTIDE SEQUENCE</scope>
</reference>
<dbReference type="GO" id="GO:0008270">
    <property type="term" value="F:zinc ion binding"/>
    <property type="evidence" value="ECO:0007669"/>
    <property type="project" value="UniProtKB-KW"/>
</dbReference>
<dbReference type="Gene3D" id="3.30.40.10">
    <property type="entry name" value="Zinc/RING finger domain, C3HC4 (zinc finger)"/>
    <property type="match status" value="1"/>
</dbReference>
<evidence type="ECO:0000256" key="1">
    <source>
        <dbReference type="ARBA" id="ARBA00022723"/>
    </source>
</evidence>
<name>A0A448X7G8_9PLAT</name>
<dbReference type="GO" id="GO:0005634">
    <property type="term" value="C:nucleus"/>
    <property type="evidence" value="ECO:0007669"/>
    <property type="project" value="TreeGrafter"/>
</dbReference>
<sequence>MVQSDDPSLLKQSDKHIEGFLIEDIWAELKRGRALRCSSCRRPGACIGCSIKKCSVKGHLPCIYKTKGVAIFESEFPVFCHRHRPHQTSVTQTFYVF</sequence>
<dbReference type="OrthoDB" id="512616at2759"/>
<dbReference type="InterPro" id="IPR034732">
    <property type="entry name" value="EPHD"/>
</dbReference>
<keyword evidence="3" id="KW-0862">Zinc</keyword>
<organism evidence="5 6">
    <name type="scientific">Protopolystoma xenopodis</name>
    <dbReference type="NCBI Taxonomy" id="117903"/>
    <lineage>
        <taxon>Eukaryota</taxon>
        <taxon>Metazoa</taxon>
        <taxon>Spiralia</taxon>
        <taxon>Lophotrochozoa</taxon>
        <taxon>Platyhelminthes</taxon>
        <taxon>Monogenea</taxon>
        <taxon>Polyopisthocotylea</taxon>
        <taxon>Polystomatidea</taxon>
        <taxon>Polystomatidae</taxon>
        <taxon>Protopolystoma</taxon>
    </lineage>
</organism>
<dbReference type="InterPro" id="IPR013083">
    <property type="entry name" value="Znf_RING/FYVE/PHD"/>
</dbReference>
<feature type="domain" description="PHD-type" evidence="4">
    <location>
        <begin position="1"/>
        <end position="84"/>
    </location>
</feature>
<evidence type="ECO:0000256" key="3">
    <source>
        <dbReference type="ARBA" id="ARBA00022833"/>
    </source>
</evidence>
<dbReference type="AlphaFoldDB" id="A0A448X7G8"/>
<dbReference type="InterPro" id="IPR051188">
    <property type="entry name" value="PHD-type_Zinc_Finger"/>
</dbReference>
<accession>A0A448X7G8</accession>
<comment type="caution">
    <text evidence="5">The sequence shown here is derived from an EMBL/GenBank/DDBJ whole genome shotgun (WGS) entry which is preliminary data.</text>
</comment>
<dbReference type="Pfam" id="PF13771">
    <property type="entry name" value="zf-HC5HC2H"/>
    <property type="match status" value="1"/>
</dbReference>
<gene>
    <name evidence="5" type="ORF">PXEA_LOCUS23470</name>
</gene>
<keyword evidence="2" id="KW-0863">Zinc-finger</keyword>
<dbReference type="PANTHER" id="PTHR12420:SF42">
    <property type="entry name" value="G2_M PHASE-SPECIFIC E3 UBIQUITIN-PROTEIN LIGASE"/>
    <property type="match status" value="1"/>
</dbReference>